<dbReference type="PANTHER" id="PTHR11860:SF87">
    <property type="entry name" value="CMRF35-LIKE MOLECULE 8"/>
    <property type="match status" value="1"/>
</dbReference>
<dbReference type="AlphaFoldDB" id="A0A8C4WDF7"/>
<keyword evidence="3 5" id="KW-0472">Membrane</keyword>
<proteinExistence type="predicted"/>
<evidence type="ECO:0000313" key="8">
    <source>
        <dbReference type="Ensembl" id="ENSGEVP00005014231.1"/>
    </source>
</evidence>
<dbReference type="Pfam" id="PF07686">
    <property type="entry name" value="V-set"/>
    <property type="match status" value="1"/>
</dbReference>
<reference evidence="8" key="3">
    <citation type="submission" date="2025-09" db="UniProtKB">
        <authorList>
            <consortium name="Ensembl"/>
        </authorList>
    </citation>
    <scope>IDENTIFICATION</scope>
</reference>
<dbReference type="GO" id="GO:0005886">
    <property type="term" value="C:plasma membrane"/>
    <property type="evidence" value="ECO:0007669"/>
    <property type="project" value="TreeGrafter"/>
</dbReference>
<keyword evidence="2 5" id="KW-0812">Transmembrane</keyword>
<evidence type="ECO:0000259" key="7">
    <source>
        <dbReference type="PROSITE" id="PS50835"/>
    </source>
</evidence>
<dbReference type="GeneTree" id="ENSGT00940000159622"/>
<reference evidence="8" key="2">
    <citation type="submission" date="2025-08" db="UniProtKB">
        <authorList>
            <consortium name="Ensembl"/>
        </authorList>
    </citation>
    <scope>IDENTIFICATION</scope>
</reference>
<dbReference type="InterPro" id="IPR013106">
    <property type="entry name" value="Ig_V-set"/>
</dbReference>
<dbReference type="SUPFAM" id="SSF48726">
    <property type="entry name" value="Immunoglobulin"/>
    <property type="match status" value="1"/>
</dbReference>
<dbReference type="InterPro" id="IPR013783">
    <property type="entry name" value="Ig-like_fold"/>
</dbReference>
<dbReference type="InterPro" id="IPR036179">
    <property type="entry name" value="Ig-like_dom_sf"/>
</dbReference>
<reference evidence="8" key="1">
    <citation type="submission" date="2019-06" db="EMBL/GenBank/DDBJ databases">
        <title>G10K-VGP Goodes thornscrub tortoise genome, primary haplotype.</title>
        <authorList>
            <person name="Murphy B."/>
            <person name="Edwards T."/>
            <person name="Rhie A."/>
            <person name="Koren S."/>
            <person name="Phillippy A."/>
            <person name="Fedrigo O."/>
            <person name="Haase B."/>
            <person name="Mountcastle J."/>
            <person name="Lewin H."/>
            <person name="Damas J."/>
            <person name="Howe K."/>
            <person name="Formenti G."/>
            <person name="Myers G."/>
            <person name="Durbin R."/>
            <person name="Jarvis E.D."/>
        </authorList>
    </citation>
    <scope>NUCLEOTIDE SEQUENCE [LARGE SCALE GENOMIC DNA]</scope>
</reference>
<feature type="transmembrane region" description="Helical" evidence="5">
    <location>
        <begin position="187"/>
        <end position="211"/>
    </location>
</feature>
<dbReference type="InterPro" id="IPR050671">
    <property type="entry name" value="CD300_family_receptors"/>
</dbReference>
<dbReference type="Gene3D" id="2.60.40.10">
    <property type="entry name" value="Immunoglobulins"/>
    <property type="match status" value="1"/>
</dbReference>
<accession>A0A8C4WDF7</accession>
<protein>
    <submittedName>
        <fullName evidence="8">CMRF35-like molecule 4</fullName>
    </submittedName>
</protein>
<feature type="compositionally biased region" description="Low complexity" evidence="4">
    <location>
        <begin position="137"/>
        <end position="161"/>
    </location>
</feature>
<feature type="region of interest" description="Disordered" evidence="4">
    <location>
        <begin position="118"/>
        <end position="161"/>
    </location>
</feature>
<feature type="chain" id="PRO_5034566393" evidence="6">
    <location>
        <begin position="18"/>
        <end position="286"/>
    </location>
</feature>
<keyword evidence="9" id="KW-1185">Reference proteome</keyword>
<dbReference type="Proteomes" id="UP000694390">
    <property type="component" value="Chromosome 15"/>
</dbReference>
<dbReference type="GO" id="GO:0004888">
    <property type="term" value="F:transmembrane signaling receptor activity"/>
    <property type="evidence" value="ECO:0007669"/>
    <property type="project" value="TreeGrafter"/>
</dbReference>
<evidence type="ECO:0000256" key="5">
    <source>
        <dbReference type="SAM" id="Phobius"/>
    </source>
</evidence>
<keyword evidence="6" id="KW-0732">Signal</keyword>
<comment type="subcellular location">
    <subcellularLocation>
        <location evidence="1">Membrane</location>
    </subcellularLocation>
</comment>
<feature type="region of interest" description="Disordered" evidence="4">
    <location>
        <begin position="259"/>
        <end position="286"/>
    </location>
</feature>
<organism evidence="8 9">
    <name type="scientific">Gopherus evgoodei</name>
    <name type="common">Goodes thornscrub tortoise</name>
    <dbReference type="NCBI Taxonomy" id="1825980"/>
    <lineage>
        <taxon>Eukaryota</taxon>
        <taxon>Metazoa</taxon>
        <taxon>Chordata</taxon>
        <taxon>Craniata</taxon>
        <taxon>Vertebrata</taxon>
        <taxon>Euteleostomi</taxon>
        <taxon>Archelosauria</taxon>
        <taxon>Testudinata</taxon>
        <taxon>Testudines</taxon>
        <taxon>Cryptodira</taxon>
        <taxon>Durocryptodira</taxon>
        <taxon>Testudinoidea</taxon>
        <taxon>Testudinidae</taxon>
        <taxon>Gopherus</taxon>
    </lineage>
</organism>
<keyword evidence="5" id="KW-1133">Transmembrane helix</keyword>
<dbReference type="InterPro" id="IPR003599">
    <property type="entry name" value="Ig_sub"/>
</dbReference>
<gene>
    <name evidence="8" type="primary">LOC115635434</name>
</gene>
<evidence type="ECO:0000256" key="2">
    <source>
        <dbReference type="ARBA" id="ARBA00022692"/>
    </source>
</evidence>
<dbReference type="Ensembl" id="ENSGEVT00005014925.1">
    <property type="protein sequence ID" value="ENSGEVP00005014231.1"/>
    <property type="gene ID" value="ENSGEVG00005010136.1"/>
</dbReference>
<dbReference type="PANTHER" id="PTHR11860">
    <property type="entry name" value="POLYMERIC-IMMUNOGLOBULIN RECEPTOR"/>
    <property type="match status" value="1"/>
</dbReference>
<evidence type="ECO:0000256" key="1">
    <source>
        <dbReference type="ARBA" id="ARBA00004370"/>
    </source>
</evidence>
<evidence type="ECO:0000256" key="4">
    <source>
        <dbReference type="SAM" id="MobiDB-lite"/>
    </source>
</evidence>
<dbReference type="OrthoDB" id="8920197at2759"/>
<name>A0A8C4WDF7_9SAUR</name>
<sequence>MRIFPILGWMLFPGCWAVTGPGAVRGPAGGSVAVRCRYRAGYEDYPKFWCREGLVGNLRCSDGLRIVQTDGSEAEVTRGRVSIRDDRTQRVFTVTVENLTPADAGRYHCGVGRTGPDPRATVELTVSPATSSPPPTERSSSATSSVTVQPASSTSKSTSIWTTAEEGKSSFSANQDTTSPVPQDSDITFYILLPCILLVLILFLLAAVMLVRLSKKRKKALSGASVQRDKKINLSNLGSEETEEVSYVTVMISTPDQQPIYANVEQRPKTTRPAKPPEETLYSTVK</sequence>
<evidence type="ECO:0000256" key="6">
    <source>
        <dbReference type="SAM" id="SignalP"/>
    </source>
</evidence>
<dbReference type="InterPro" id="IPR007110">
    <property type="entry name" value="Ig-like_dom"/>
</dbReference>
<feature type="signal peptide" evidence="6">
    <location>
        <begin position="1"/>
        <end position="17"/>
    </location>
</feature>
<dbReference type="SMART" id="SM00409">
    <property type="entry name" value="IG"/>
    <property type="match status" value="1"/>
</dbReference>
<evidence type="ECO:0000256" key="3">
    <source>
        <dbReference type="ARBA" id="ARBA00023136"/>
    </source>
</evidence>
<evidence type="ECO:0000313" key="9">
    <source>
        <dbReference type="Proteomes" id="UP000694390"/>
    </source>
</evidence>
<dbReference type="PROSITE" id="PS50835">
    <property type="entry name" value="IG_LIKE"/>
    <property type="match status" value="1"/>
</dbReference>
<dbReference type="CDD" id="cd05716">
    <property type="entry name" value="IgV_pIgR_like"/>
    <property type="match status" value="1"/>
</dbReference>
<feature type="domain" description="Ig-like" evidence="7">
    <location>
        <begin position="13"/>
        <end position="127"/>
    </location>
</feature>